<keyword evidence="4 8" id="KW-0378">Hydrolase</keyword>
<dbReference type="Proteomes" id="UP000002282">
    <property type="component" value="Chromosome 3R"/>
</dbReference>
<dbReference type="EMBL" id="CM000160">
    <property type="protein sequence ID" value="EDW97278.2"/>
    <property type="molecule type" value="Genomic_DNA"/>
</dbReference>
<dbReference type="AlphaFoldDB" id="B4PQI2"/>
<feature type="active site" description="Nucleophile" evidence="6">
    <location>
        <position position="38"/>
    </location>
</feature>
<reference evidence="8 9" key="2">
    <citation type="journal article" date="2007" name="PLoS Biol.">
        <title>Principles of genome evolution in the Drosophila melanogaster species group.</title>
        <authorList>
            <person name="Ranz J.M."/>
            <person name="Maurin D."/>
            <person name="Chan Y.S."/>
            <person name="von Grotthuss M."/>
            <person name="Hillier L.W."/>
            <person name="Roote J."/>
            <person name="Ashburner M."/>
            <person name="Bergman C.M."/>
        </authorList>
    </citation>
    <scope>NUCLEOTIDE SEQUENCE [LARGE SCALE GENOMIC DNA]</scope>
    <source>
        <strain evidence="9">Tai18E2 / Tucson 14021-0261.01</strain>
    </source>
</reference>
<dbReference type="HOGENOM" id="CLU_071415_2_0_1"/>
<dbReference type="Pfam" id="PF01451">
    <property type="entry name" value="LMWPc"/>
    <property type="match status" value="1"/>
</dbReference>
<reference evidence="8 9" key="1">
    <citation type="journal article" date="2007" name="Nature">
        <title>Evolution of genes and genomes on the Drosophila phylogeny.</title>
        <authorList>
            <consortium name="Drosophila 12 Genomes Consortium"/>
            <person name="Clark A.G."/>
            <person name="Eisen M.B."/>
            <person name="Smith D.R."/>
            <person name="Bergman C.M."/>
            <person name="Oliver B."/>
            <person name="Markow T.A."/>
            <person name="Kaufman T.C."/>
            <person name="Kellis M."/>
            <person name="Gelbart W."/>
            <person name="Iyer V.N."/>
            <person name="Pollard D.A."/>
            <person name="Sackton T.B."/>
            <person name="Larracuente A.M."/>
            <person name="Singh N.D."/>
            <person name="Abad J.P."/>
            <person name="Abt D.N."/>
            <person name="Adryan B."/>
            <person name="Aguade M."/>
            <person name="Akashi H."/>
            <person name="Anderson W.W."/>
            <person name="Aquadro C.F."/>
            <person name="Ardell D.H."/>
            <person name="Arguello R."/>
            <person name="Artieri C.G."/>
            <person name="Barbash D.A."/>
            <person name="Barker D."/>
            <person name="Barsanti P."/>
            <person name="Batterham P."/>
            <person name="Batzoglou S."/>
            <person name="Begun D."/>
            <person name="Bhutkar A."/>
            <person name="Blanco E."/>
            <person name="Bosak S.A."/>
            <person name="Bradley R.K."/>
            <person name="Brand A.D."/>
            <person name="Brent M.R."/>
            <person name="Brooks A.N."/>
            <person name="Brown R.H."/>
            <person name="Butlin R.K."/>
            <person name="Caggese C."/>
            <person name="Calvi B.R."/>
            <person name="Bernardo de Carvalho A."/>
            <person name="Caspi A."/>
            <person name="Castrezana S."/>
            <person name="Celniker S.E."/>
            <person name="Chang J.L."/>
            <person name="Chapple C."/>
            <person name="Chatterji S."/>
            <person name="Chinwalla A."/>
            <person name="Civetta A."/>
            <person name="Clifton S.W."/>
            <person name="Comeron J.M."/>
            <person name="Costello J.C."/>
            <person name="Coyne J.A."/>
            <person name="Daub J."/>
            <person name="David R.G."/>
            <person name="Delcher A.L."/>
            <person name="Delehaunty K."/>
            <person name="Do C.B."/>
            <person name="Ebling H."/>
            <person name="Edwards K."/>
            <person name="Eickbush T."/>
            <person name="Evans J.D."/>
            <person name="Filipski A."/>
            <person name="Findeiss S."/>
            <person name="Freyhult E."/>
            <person name="Fulton L."/>
            <person name="Fulton R."/>
            <person name="Garcia A.C."/>
            <person name="Gardiner A."/>
            <person name="Garfield D.A."/>
            <person name="Garvin B.E."/>
            <person name="Gibson G."/>
            <person name="Gilbert D."/>
            <person name="Gnerre S."/>
            <person name="Godfrey J."/>
            <person name="Good R."/>
            <person name="Gotea V."/>
            <person name="Gravely B."/>
            <person name="Greenberg A.J."/>
            <person name="Griffiths-Jones S."/>
            <person name="Gross S."/>
            <person name="Guigo R."/>
            <person name="Gustafson E.A."/>
            <person name="Haerty W."/>
            <person name="Hahn M.W."/>
            <person name="Halligan D.L."/>
            <person name="Halpern A.L."/>
            <person name="Halter G.M."/>
            <person name="Han M.V."/>
            <person name="Heger A."/>
            <person name="Hillier L."/>
            <person name="Hinrichs A.S."/>
            <person name="Holmes I."/>
            <person name="Hoskins R.A."/>
            <person name="Hubisz M.J."/>
            <person name="Hultmark D."/>
            <person name="Huntley M.A."/>
            <person name="Jaffe D.B."/>
            <person name="Jagadeeshan S."/>
            <person name="Jeck W.R."/>
            <person name="Johnson J."/>
            <person name="Jones C.D."/>
            <person name="Jordan W.C."/>
            <person name="Karpen G.H."/>
            <person name="Kataoka E."/>
            <person name="Keightley P.D."/>
            <person name="Kheradpour P."/>
            <person name="Kirkness E.F."/>
            <person name="Koerich L.B."/>
            <person name="Kristiansen K."/>
            <person name="Kudrna D."/>
            <person name="Kulathinal R.J."/>
            <person name="Kumar S."/>
            <person name="Kwok R."/>
            <person name="Lander E."/>
            <person name="Langley C.H."/>
            <person name="Lapoint R."/>
            <person name="Lazzaro B.P."/>
            <person name="Lee S.J."/>
            <person name="Levesque L."/>
            <person name="Li R."/>
            <person name="Lin C.F."/>
            <person name="Lin M.F."/>
            <person name="Lindblad-Toh K."/>
            <person name="Llopart A."/>
            <person name="Long M."/>
            <person name="Low L."/>
            <person name="Lozovsky E."/>
            <person name="Lu J."/>
            <person name="Luo M."/>
            <person name="Machado C.A."/>
            <person name="Makalowski W."/>
            <person name="Marzo M."/>
            <person name="Matsuda M."/>
            <person name="Matzkin L."/>
            <person name="McAllister B."/>
            <person name="McBride C.S."/>
            <person name="McKernan B."/>
            <person name="McKernan K."/>
            <person name="Mendez-Lago M."/>
            <person name="Minx P."/>
            <person name="Mollenhauer M.U."/>
            <person name="Montooth K."/>
            <person name="Mount S.M."/>
            <person name="Mu X."/>
            <person name="Myers E."/>
            <person name="Negre B."/>
            <person name="Newfeld S."/>
            <person name="Nielsen R."/>
            <person name="Noor M.A."/>
            <person name="O'Grady P."/>
            <person name="Pachter L."/>
            <person name="Papaceit M."/>
            <person name="Parisi M.J."/>
            <person name="Parisi M."/>
            <person name="Parts L."/>
            <person name="Pedersen J.S."/>
            <person name="Pesole G."/>
            <person name="Phillippy A.M."/>
            <person name="Ponting C.P."/>
            <person name="Pop M."/>
            <person name="Porcelli D."/>
            <person name="Powell J.R."/>
            <person name="Prohaska S."/>
            <person name="Pruitt K."/>
            <person name="Puig M."/>
            <person name="Quesneville H."/>
            <person name="Ram K.R."/>
            <person name="Rand D."/>
            <person name="Rasmussen M.D."/>
            <person name="Reed L.K."/>
            <person name="Reenan R."/>
            <person name="Reily A."/>
            <person name="Remington K.A."/>
            <person name="Rieger T.T."/>
            <person name="Ritchie M.G."/>
            <person name="Robin C."/>
            <person name="Rogers Y.H."/>
            <person name="Rohde C."/>
            <person name="Rozas J."/>
            <person name="Rubenfield M.J."/>
            <person name="Ruiz A."/>
            <person name="Russo S."/>
            <person name="Salzberg S.L."/>
            <person name="Sanchez-Gracia A."/>
            <person name="Saranga D.J."/>
            <person name="Sato H."/>
            <person name="Schaeffer S.W."/>
            <person name="Schatz M.C."/>
            <person name="Schlenke T."/>
            <person name="Schwartz R."/>
            <person name="Segarra C."/>
            <person name="Singh R.S."/>
            <person name="Sirot L."/>
            <person name="Sirota M."/>
            <person name="Sisneros N.B."/>
            <person name="Smith C.D."/>
            <person name="Smith T.F."/>
            <person name="Spieth J."/>
            <person name="Stage D.E."/>
            <person name="Stark A."/>
            <person name="Stephan W."/>
            <person name="Strausberg R.L."/>
            <person name="Strempel S."/>
            <person name="Sturgill D."/>
            <person name="Sutton G."/>
            <person name="Sutton G.G."/>
            <person name="Tao W."/>
            <person name="Teichmann S."/>
            <person name="Tobari Y.N."/>
            <person name="Tomimura Y."/>
            <person name="Tsolas J.M."/>
            <person name="Valente V.L."/>
            <person name="Venter E."/>
            <person name="Venter J.C."/>
            <person name="Vicario S."/>
            <person name="Vieira F.G."/>
            <person name="Vilella A.J."/>
            <person name="Villasante A."/>
            <person name="Walenz B."/>
            <person name="Wang J."/>
            <person name="Wasserman M."/>
            <person name="Watts T."/>
            <person name="Wilson D."/>
            <person name="Wilson R.K."/>
            <person name="Wing R.A."/>
            <person name="Wolfner M.F."/>
            <person name="Wong A."/>
            <person name="Wong G.K."/>
            <person name="Wu C.I."/>
            <person name="Wu G."/>
            <person name="Yamamoto D."/>
            <person name="Yang H.P."/>
            <person name="Yang S.P."/>
            <person name="Yorke J.A."/>
            <person name="Yoshida K."/>
            <person name="Zdobnov E."/>
            <person name="Zhang P."/>
            <person name="Zhang Y."/>
            <person name="Zimin A.V."/>
            <person name="Baldwin J."/>
            <person name="Abdouelleil A."/>
            <person name="Abdulkadir J."/>
            <person name="Abebe A."/>
            <person name="Abera B."/>
            <person name="Abreu J."/>
            <person name="Acer S.C."/>
            <person name="Aftuck L."/>
            <person name="Alexander A."/>
            <person name="An P."/>
            <person name="Anderson E."/>
            <person name="Anderson S."/>
            <person name="Arachi H."/>
            <person name="Azer M."/>
            <person name="Bachantsang P."/>
            <person name="Barry A."/>
            <person name="Bayul T."/>
            <person name="Berlin A."/>
            <person name="Bessette D."/>
            <person name="Bloom T."/>
            <person name="Blye J."/>
            <person name="Boguslavskiy L."/>
            <person name="Bonnet C."/>
            <person name="Boukhgalter B."/>
            <person name="Bourzgui I."/>
            <person name="Brown A."/>
            <person name="Cahill P."/>
            <person name="Channer S."/>
            <person name="Cheshatsang Y."/>
            <person name="Chuda L."/>
            <person name="Citroen M."/>
            <person name="Collymore A."/>
            <person name="Cooke P."/>
            <person name="Costello M."/>
            <person name="D'Aco K."/>
            <person name="Daza R."/>
            <person name="De Haan G."/>
            <person name="DeGray S."/>
            <person name="DeMaso C."/>
            <person name="Dhargay N."/>
            <person name="Dooley K."/>
            <person name="Dooley E."/>
            <person name="Doricent M."/>
            <person name="Dorje P."/>
            <person name="Dorjee K."/>
            <person name="Dupes A."/>
            <person name="Elong R."/>
            <person name="Falk J."/>
            <person name="Farina A."/>
            <person name="Faro S."/>
            <person name="Ferguson D."/>
            <person name="Fisher S."/>
            <person name="Foley C.D."/>
            <person name="Franke A."/>
            <person name="Friedrich D."/>
            <person name="Gadbois L."/>
            <person name="Gearin G."/>
            <person name="Gearin C.R."/>
            <person name="Giannoukos G."/>
            <person name="Goode T."/>
            <person name="Graham J."/>
            <person name="Grandbois E."/>
            <person name="Grewal S."/>
            <person name="Gyaltsen K."/>
            <person name="Hafez N."/>
            <person name="Hagos B."/>
            <person name="Hall J."/>
            <person name="Henson C."/>
            <person name="Hollinger A."/>
            <person name="Honan T."/>
            <person name="Huard M.D."/>
            <person name="Hughes L."/>
            <person name="Hurhula B."/>
            <person name="Husby M.E."/>
            <person name="Kamat A."/>
            <person name="Kanga B."/>
            <person name="Kashin S."/>
            <person name="Khazanovich D."/>
            <person name="Kisner P."/>
            <person name="Lance K."/>
            <person name="Lara M."/>
            <person name="Lee W."/>
            <person name="Lennon N."/>
            <person name="Letendre F."/>
            <person name="LeVine R."/>
            <person name="Lipovsky A."/>
            <person name="Liu X."/>
            <person name="Liu J."/>
            <person name="Liu S."/>
            <person name="Lokyitsang T."/>
            <person name="Lokyitsang Y."/>
            <person name="Lubonja R."/>
            <person name="Lui A."/>
            <person name="MacDonald P."/>
            <person name="Magnisalis V."/>
            <person name="Maru K."/>
            <person name="Matthews C."/>
            <person name="McCusker W."/>
            <person name="McDonough S."/>
            <person name="Mehta T."/>
            <person name="Meldrim J."/>
            <person name="Meneus L."/>
            <person name="Mihai O."/>
            <person name="Mihalev A."/>
            <person name="Mihova T."/>
            <person name="Mittelman R."/>
            <person name="Mlenga V."/>
            <person name="Montmayeur A."/>
            <person name="Mulrain L."/>
            <person name="Navidi A."/>
            <person name="Naylor J."/>
            <person name="Negash T."/>
            <person name="Nguyen T."/>
            <person name="Nguyen N."/>
            <person name="Nicol R."/>
            <person name="Norbu C."/>
            <person name="Norbu N."/>
            <person name="Novod N."/>
            <person name="O'Neill B."/>
            <person name="Osman S."/>
            <person name="Markiewicz E."/>
            <person name="Oyono O.L."/>
            <person name="Patti C."/>
            <person name="Phunkhang P."/>
            <person name="Pierre F."/>
            <person name="Priest M."/>
            <person name="Raghuraman S."/>
            <person name="Rege F."/>
            <person name="Reyes R."/>
            <person name="Rise C."/>
            <person name="Rogov P."/>
            <person name="Ross K."/>
            <person name="Ryan E."/>
            <person name="Settipalli S."/>
            <person name="Shea T."/>
            <person name="Sherpa N."/>
            <person name="Shi L."/>
            <person name="Shih D."/>
            <person name="Sparrow T."/>
            <person name="Spaulding J."/>
            <person name="Stalker J."/>
            <person name="Stange-Thomann N."/>
            <person name="Stavropoulos S."/>
            <person name="Stone C."/>
            <person name="Strader C."/>
            <person name="Tesfaye S."/>
            <person name="Thomson T."/>
            <person name="Thoulutsang Y."/>
            <person name="Thoulutsang D."/>
            <person name="Topham K."/>
            <person name="Topping I."/>
            <person name="Tsamla T."/>
            <person name="Vassiliev H."/>
            <person name="Vo A."/>
            <person name="Wangchuk T."/>
            <person name="Wangdi T."/>
            <person name="Weiand M."/>
            <person name="Wilkinson J."/>
            <person name="Wilson A."/>
            <person name="Yadav S."/>
            <person name="Young G."/>
            <person name="Yu Q."/>
            <person name="Zembek L."/>
            <person name="Zhong D."/>
            <person name="Zimmer A."/>
            <person name="Zwirko Z."/>
            <person name="Jaffe D.B."/>
            <person name="Alvarez P."/>
            <person name="Brockman W."/>
            <person name="Butler J."/>
            <person name="Chin C."/>
            <person name="Gnerre S."/>
            <person name="Grabherr M."/>
            <person name="Kleber M."/>
            <person name="Mauceli E."/>
            <person name="MacCallum I."/>
        </authorList>
    </citation>
    <scope>NUCLEOTIDE SEQUENCE [LARGE SCALE GENOMIC DNA]</scope>
    <source>
        <strain evidence="9">Tai18E2 / Tucson 14021-0261.01</strain>
    </source>
</reference>
<gene>
    <name evidence="8" type="primary">Dyak\GE24419</name>
    <name evidence="8" type="synonym">dyak_GLEANR_8118</name>
    <name evidence="8" type="synonym">GE24419</name>
    <name evidence="8" type="ORF">Dyak_GE24419</name>
</gene>
<feature type="domain" description="Phosphotyrosine protein phosphatase I" evidence="7">
    <location>
        <begin position="32"/>
        <end position="183"/>
    </location>
</feature>
<comment type="similarity">
    <text evidence="2">Belongs to the low molecular weight phosphotyrosine protein phosphatase family.</text>
</comment>
<dbReference type="FunFam" id="3.40.50.2300:FF:000105">
    <property type="entry name" value="Low molecular weight phosphotyrosine protein"/>
    <property type="match status" value="1"/>
</dbReference>
<keyword evidence="3" id="KW-0963">Cytoplasm</keyword>
<dbReference type="SUPFAM" id="SSF52788">
    <property type="entry name" value="Phosphotyrosine protein phosphatases I"/>
    <property type="match status" value="1"/>
</dbReference>
<protein>
    <recommendedName>
        <fullName evidence="7">Phosphotyrosine protein phosphatase I domain-containing protein</fullName>
    </recommendedName>
</protein>
<name>B4PQI2_DROYA</name>
<accession>B4PQI2</accession>
<dbReference type="InterPro" id="IPR023485">
    <property type="entry name" value="Ptyr_pPase"/>
</dbReference>
<organism evidence="8 9">
    <name type="scientific">Drosophila yakuba</name>
    <name type="common">Fruit fly</name>
    <dbReference type="NCBI Taxonomy" id="7245"/>
    <lineage>
        <taxon>Eukaryota</taxon>
        <taxon>Metazoa</taxon>
        <taxon>Ecdysozoa</taxon>
        <taxon>Arthropoda</taxon>
        <taxon>Hexapoda</taxon>
        <taxon>Insecta</taxon>
        <taxon>Pterygota</taxon>
        <taxon>Neoptera</taxon>
        <taxon>Endopterygota</taxon>
        <taxon>Diptera</taxon>
        <taxon>Brachycera</taxon>
        <taxon>Muscomorpha</taxon>
        <taxon>Ephydroidea</taxon>
        <taxon>Drosophilidae</taxon>
        <taxon>Drosophila</taxon>
        <taxon>Sophophora</taxon>
    </lineage>
</organism>
<evidence type="ECO:0000256" key="3">
    <source>
        <dbReference type="ARBA" id="ARBA00022490"/>
    </source>
</evidence>
<evidence type="ECO:0000256" key="1">
    <source>
        <dbReference type="ARBA" id="ARBA00004496"/>
    </source>
</evidence>
<dbReference type="eggNOG" id="KOG3217">
    <property type="taxonomic scope" value="Eukaryota"/>
</dbReference>
<dbReference type="OrthoDB" id="3388at2759"/>
<dbReference type="Gene3D" id="3.40.50.2300">
    <property type="match status" value="1"/>
</dbReference>
<dbReference type="SMART" id="SM00226">
    <property type="entry name" value="LMWPc"/>
    <property type="match status" value="1"/>
</dbReference>
<dbReference type="PRINTS" id="PR00719">
    <property type="entry name" value="LMWPTPASE"/>
</dbReference>
<evidence type="ECO:0000256" key="2">
    <source>
        <dbReference type="ARBA" id="ARBA00011063"/>
    </source>
</evidence>
<dbReference type="InterPro" id="IPR036196">
    <property type="entry name" value="Ptyr_pPase_sf"/>
</dbReference>
<dbReference type="GO" id="GO:0004725">
    <property type="term" value="F:protein tyrosine phosphatase activity"/>
    <property type="evidence" value="ECO:0007669"/>
    <property type="project" value="InterPro"/>
</dbReference>
<dbReference type="PANTHER" id="PTHR11717">
    <property type="entry name" value="LOW MOLECULAR WEIGHT PROTEIN TYROSINE PHOSPHATASE"/>
    <property type="match status" value="1"/>
</dbReference>
<evidence type="ECO:0000313" key="8">
    <source>
        <dbReference type="EMBL" id="EDW97278.2"/>
    </source>
</evidence>
<evidence type="ECO:0000256" key="6">
    <source>
        <dbReference type="PIRSR" id="PIRSR617867-1"/>
    </source>
</evidence>
<evidence type="ECO:0000256" key="4">
    <source>
        <dbReference type="ARBA" id="ARBA00022801"/>
    </source>
</evidence>
<feature type="active site" evidence="6">
    <location>
        <position position="44"/>
    </location>
</feature>
<keyword evidence="5" id="KW-0904">Protein phosphatase</keyword>
<dbReference type="InterPro" id="IPR017867">
    <property type="entry name" value="Tyr_phospatase_low_mol_wt"/>
</dbReference>
<evidence type="ECO:0000259" key="7">
    <source>
        <dbReference type="SMART" id="SM00226"/>
    </source>
</evidence>
<keyword evidence="9" id="KW-1185">Reference proteome</keyword>
<proteinExistence type="inferred from homology"/>
<evidence type="ECO:0000313" key="9">
    <source>
        <dbReference type="Proteomes" id="UP000002282"/>
    </source>
</evidence>
<dbReference type="InterPro" id="IPR050438">
    <property type="entry name" value="LMW_PTPase"/>
</dbReference>
<dbReference type="GO" id="GO:0098627">
    <property type="term" value="F:protein arginine phosphatase activity"/>
    <property type="evidence" value="ECO:0007669"/>
    <property type="project" value="EnsemblMetazoa"/>
</dbReference>
<dbReference type="CDD" id="cd16343">
    <property type="entry name" value="LMWPTP"/>
    <property type="match status" value="1"/>
</dbReference>
<comment type="subcellular location">
    <subcellularLocation>
        <location evidence="1">Cytoplasm</location>
    </subcellularLocation>
</comment>
<feature type="active site" description="Proton donor" evidence="6">
    <location>
        <position position="156"/>
    </location>
</feature>
<sequence>MLILNVNRFIYYVYTMNQLHWSSELAVPIAKMKVLFVCIGNTCRSPMAEAILKHLVLKRNLQDWYVDSAGLRNWNVGLEPQARGQQLLKQHGLKTNHLGRMITAQDFYDFDYIFAMDNSNLLELQQMAARLDPRPTCQIQLLGSYIGRKEDEIIEDPYFSQGMGGFNAAYLQILESCERFVQHYKSDDKSVPLGRQ</sequence>
<evidence type="ECO:0000256" key="5">
    <source>
        <dbReference type="ARBA" id="ARBA00022912"/>
    </source>
</evidence>
<dbReference type="KEGG" id="dya:Dyak_GE24419"/>
<dbReference type="GO" id="GO:0005737">
    <property type="term" value="C:cytoplasm"/>
    <property type="evidence" value="ECO:0007669"/>
    <property type="project" value="UniProtKB-SubCell"/>
</dbReference>
<dbReference type="PANTHER" id="PTHR11717:SF29">
    <property type="entry name" value="ACID PHOSPHATASE"/>
    <property type="match status" value="1"/>
</dbReference>